<proteinExistence type="predicted"/>
<gene>
    <name evidence="1" type="ORF">J1C50_13270</name>
</gene>
<keyword evidence="2" id="KW-1185">Reference proteome</keyword>
<reference evidence="1 2" key="1">
    <citation type="submission" date="2021-03" db="EMBL/GenBank/DDBJ databases">
        <title>First Case of infection caused by Chromobacterium haemolyticum derived from water in China.</title>
        <authorList>
            <person name="Chen J."/>
            <person name="Liu C."/>
        </authorList>
    </citation>
    <scope>NUCLEOTIDE SEQUENCE [LARGE SCALE GENOMIC DNA]</scope>
    <source>
        <strain evidence="1 2">WJ-5</strain>
    </source>
</reference>
<dbReference type="EMBL" id="JAFLRD010000010">
    <property type="protein sequence ID" value="MBO0416478.1"/>
    <property type="molecule type" value="Genomic_DNA"/>
</dbReference>
<accession>A0ABS3GN43</accession>
<evidence type="ECO:0000313" key="1">
    <source>
        <dbReference type="EMBL" id="MBO0416478.1"/>
    </source>
</evidence>
<dbReference type="RefSeq" id="WP_043593101.1">
    <property type="nucleotide sequence ID" value="NZ_CP109905.1"/>
</dbReference>
<evidence type="ECO:0008006" key="3">
    <source>
        <dbReference type="Google" id="ProtNLM"/>
    </source>
</evidence>
<comment type="caution">
    <text evidence="1">The sequence shown here is derived from an EMBL/GenBank/DDBJ whole genome shotgun (WGS) entry which is preliminary data.</text>
</comment>
<sequence>MELLTELARIVHESASEGYSEARCEFDYECSEKDWTVGSSFSYVLQGVGRAEFLNDPNDRTSQLVHELHELMRQHTGGSWKEFVLSIDANGKAHTNFVY</sequence>
<evidence type="ECO:0000313" key="2">
    <source>
        <dbReference type="Proteomes" id="UP000664349"/>
    </source>
</evidence>
<dbReference type="InterPro" id="IPR036170">
    <property type="entry name" value="YezG-like_sf"/>
</dbReference>
<dbReference type="SUPFAM" id="SSF160424">
    <property type="entry name" value="BH3703-like"/>
    <property type="match status" value="1"/>
</dbReference>
<dbReference type="Proteomes" id="UP000664349">
    <property type="component" value="Unassembled WGS sequence"/>
</dbReference>
<organism evidence="1 2">
    <name type="scientific">Chromobacterium haemolyticum</name>
    <dbReference type="NCBI Taxonomy" id="394935"/>
    <lineage>
        <taxon>Bacteria</taxon>
        <taxon>Pseudomonadati</taxon>
        <taxon>Pseudomonadota</taxon>
        <taxon>Betaproteobacteria</taxon>
        <taxon>Neisseriales</taxon>
        <taxon>Chromobacteriaceae</taxon>
        <taxon>Chromobacterium</taxon>
    </lineage>
</organism>
<protein>
    <recommendedName>
        <fullName evidence="3">DUF600 domain-containing protein</fullName>
    </recommendedName>
</protein>
<name>A0ABS3GN43_9NEIS</name>